<evidence type="ECO:0000313" key="3">
    <source>
        <dbReference type="Proteomes" id="UP001602245"/>
    </source>
</evidence>
<name>A0ABW6WLP5_9ACTN</name>
<accession>A0ABW6WLP5</accession>
<proteinExistence type="predicted"/>
<dbReference type="Proteomes" id="UP001602245">
    <property type="component" value="Unassembled WGS sequence"/>
</dbReference>
<dbReference type="InterPro" id="IPR032710">
    <property type="entry name" value="NTF2-like_dom_sf"/>
</dbReference>
<dbReference type="RefSeq" id="WP_020514983.1">
    <property type="nucleotide sequence ID" value="NZ_JBIAZU010000006.1"/>
</dbReference>
<protein>
    <submittedName>
        <fullName evidence="2">Nuclear transport factor 2 family protein</fullName>
    </submittedName>
</protein>
<comment type="caution">
    <text evidence="2">The sequence shown here is derived from an EMBL/GenBank/DDBJ whole genome shotgun (WGS) entry which is preliminary data.</text>
</comment>
<gene>
    <name evidence="2" type="ORF">ACFY35_32635</name>
</gene>
<dbReference type="SUPFAM" id="SSF54427">
    <property type="entry name" value="NTF2-like"/>
    <property type="match status" value="1"/>
</dbReference>
<organism evidence="2 3">
    <name type="scientific">Paractinoplanes globisporus</name>
    <dbReference type="NCBI Taxonomy" id="113565"/>
    <lineage>
        <taxon>Bacteria</taxon>
        <taxon>Bacillati</taxon>
        <taxon>Actinomycetota</taxon>
        <taxon>Actinomycetes</taxon>
        <taxon>Micromonosporales</taxon>
        <taxon>Micromonosporaceae</taxon>
        <taxon>Paractinoplanes</taxon>
    </lineage>
</organism>
<dbReference type="EMBL" id="JBIAZU010000006">
    <property type="protein sequence ID" value="MFF5294208.1"/>
    <property type="molecule type" value="Genomic_DNA"/>
</dbReference>
<keyword evidence="3" id="KW-1185">Reference proteome</keyword>
<feature type="domain" description="DUF4440" evidence="1">
    <location>
        <begin position="9"/>
        <end position="115"/>
    </location>
</feature>
<dbReference type="Gene3D" id="3.10.450.50">
    <property type="match status" value="1"/>
</dbReference>
<dbReference type="InterPro" id="IPR027843">
    <property type="entry name" value="DUF4440"/>
</dbReference>
<sequence length="125" mass="13991">MNIANSATIDDLQERVNKALLSGDWHTLSDLVAPDALITGPRGYIIDRDKWIEVHREEAYEQVRLDVVESAVHAYDAAGVRFDLVESECLYHGETIKGRFRVSQAWATAAGRWQLASVQYTTAAD</sequence>
<reference evidence="2 3" key="1">
    <citation type="submission" date="2024-10" db="EMBL/GenBank/DDBJ databases">
        <title>The Natural Products Discovery Center: Release of the First 8490 Sequenced Strains for Exploring Actinobacteria Biosynthetic Diversity.</title>
        <authorList>
            <person name="Kalkreuter E."/>
            <person name="Kautsar S.A."/>
            <person name="Yang D."/>
            <person name="Bader C.D."/>
            <person name="Teijaro C.N."/>
            <person name="Fluegel L."/>
            <person name="Davis C.M."/>
            <person name="Simpson J.R."/>
            <person name="Lauterbach L."/>
            <person name="Steele A.D."/>
            <person name="Gui C."/>
            <person name="Meng S."/>
            <person name="Li G."/>
            <person name="Viehrig K."/>
            <person name="Ye F."/>
            <person name="Su P."/>
            <person name="Kiefer A.F."/>
            <person name="Nichols A."/>
            <person name="Cepeda A.J."/>
            <person name="Yan W."/>
            <person name="Fan B."/>
            <person name="Jiang Y."/>
            <person name="Adhikari A."/>
            <person name="Zheng C.-J."/>
            <person name="Schuster L."/>
            <person name="Cowan T.M."/>
            <person name="Smanski M.J."/>
            <person name="Chevrette M.G."/>
            <person name="De Carvalho L.P.S."/>
            <person name="Shen B."/>
        </authorList>
    </citation>
    <scope>NUCLEOTIDE SEQUENCE [LARGE SCALE GENOMIC DNA]</scope>
    <source>
        <strain evidence="2 3">NPDC000087</strain>
    </source>
</reference>
<dbReference type="Pfam" id="PF14534">
    <property type="entry name" value="DUF4440"/>
    <property type="match status" value="1"/>
</dbReference>
<evidence type="ECO:0000259" key="1">
    <source>
        <dbReference type="Pfam" id="PF14534"/>
    </source>
</evidence>
<evidence type="ECO:0000313" key="2">
    <source>
        <dbReference type="EMBL" id="MFF5294208.1"/>
    </source>
</evidence>